<organism evidence="2 3">
    <name type="scientific">Achaetomium macrosporum</name>
    <dbReference type="NCBI Taxonomy" id="79813"/>
    <lineage>
        <taxon>Eukaryota</taxon>
        <taxon>Fungi</taxon>
        <taxon>Dikarya</taxon>
        <taxon>Ascomycota</taxon>
        <taxon>Pezizomycotina</taxon>
        <taxon>Sordariomycetes</taxon>
        <taxon>Sordariomycetidae</taxon>
        <taxon>Sordariales</taxon>
        <taxon>Chaetomiaceae</taxon>
        <taxon>Achaetomium</taxon>
    </lineage>
</organism>
<feature type="compositionally biased region" description="Polar residues" evidence="1">
    <location>
        <begin position="381"/>
        <end position="395"/>
    </location>
</feature>
<accession>A0AAN7C2N6</accession>
<evidence type="ECO:0000256" key="1">
    <source>
        <dbReference type="SAM" id="MobiDB-lite"/>
    </source>
</evidence>
<feature type="region of interest" description="Disordered" evidence="1">
    <location>
        <begin position="473"/>
        <end position="497"/>
    </location>
</feature>
<feature type="compositionally biased region" description="Polar residues" evidence="1">
    <location>
        <begin position="230"/>
        <end position="257"/>
    </location>
</feature>
<evidence type="ECO:0000313" key="2">
    <source>
        <dbReference type="EMBL" id="KAK4233922.1"/>
    </source>
</evidence>
<feature type="compositionally biased region" description="Polar residues" evidence="1">
    <location>
        <begin position="102"/>
        <end position="126"/>
    </location>
</feature>
<feature type="region of interest" description="Disordered" evidence="1">
    <location>
        <begin position="55"/>
        <end position="138"/>
    </location>
</feature>
<gene>
    <name evidence="2" type="ORF">C8A03DRAFT_47636</name>
</gene>
<reference evidence="2" key="1">
    <citation type="journal article" date="2023" name="Mol. Phylogenet. Evol.">
        <title>Genome-scale phylogeny and comparative genomics of the fungal order Sordariales.</title>
        <authorList>
            <person name="Hensen N."/>
            <person name="Bonometti L."/>
            <person name="Westerberg I."/>
            <person name="Brannstrom I.O."/>
            <person name="Guillou S."/>
            <person name="Cros-Aarteil S."/>
            <person name="Calhoun S."/>
            <person name="Haridas S."/>
            <person name="Kuo A."/>
            <person name="Mondo S."/>
            <person name="Pangilinan J."/>
            <person name="Riley R."/>
            <person name="LaButti K."/>
            <person name="Andreopoulos B."/>
            <person name="Lipzen A."/>
            <person name="Chen C."/>
            <person name="Yan M."/>
            <person name="Daum C."/>
            <person name="Ng V."/>
            <person name="Clum A."/>
            <person name="Steindorff A."/>
            <person name="Ohm R.A."/>
            <person name="Martin F."/>
            <person name="Silar P."/>
            <person name="Natvig D.O."/>
            <person name="Lalanne C."/>
            <person name="Gautier V."/>
            <person name="Ament-Velasquez S.L."/>
            <person name="Kruys A."/>
            <person name="Hutchinson M.I."/>
            <person name="Powell A.J."/>
            <person name="Barry K."/>
            <person name="Miller A.N."/>
            <person name="Grigoriev I.V."/>
            <person name="Debuchy R."/>
            <person name="Gladieux P."/>
            <person name="Hiltunen Thoren M."/>
            <person name="Johannesson H."/>
        </authorList>
    </citation>
    <scope>NUCLEOTIDE SEQUENCE</scope>
    <source>
        <strain evidence="2">CBS 532.94</strain>
    </source>
</reference>
<feature type="region of interest" description="Disordered" evidence="1">
    <location>
        <begin position="1"/>
        <end position="36"/>
    </location>
</feature>
<dbReference type="EMBL" id="MU860448">
    <property type="protein sequence ID" value="KAK4233922.1"/>
    <property type="molecule type" value="Genomic_DNA"/>
</dbReference>
<feature type="compositionally biased region" description="Polar residues" evidence="1">
    <location>
        <begin position="14"/>
        <end position="27"/>
    </location>
</feature>
<proteinExistence type="predicted"/>
<protein>
    <submittedName>
        <fullName evidence="2">Uncharacterized protein</fullName>
    </submittedName>
</protein>
<dbReference type="Proteomes" id="UP001303760">
    <property type="component" value="Unassembled WGS sequence"/>
</dbReference>
<evidence type="ECO:0000313" key="3">
    <source>
        <dbReference type="Proteomes" id="UP001303760"/>
    </source>
</evidence>
<reference evidence="2" key="2">
    <citation type="submission" date="2023-05" db="EMBL/GenBank/DDBJ databases">
        <authorList>
            <consortium name="Lawrence Berkeley National Laboratory"/>
            <person name="Steindorff A."/>
            <person name="Hensen N."/>
            <person name="Bonometti L."/>
            <person name="Westerberg I."/>
            <person name="Brannstrom I.O."/>
            <person name="Guillou S."/>
            <person name="Cros-Aarteil S."/>
            <person name="Calhoun S."/>
            <person name="Haridas S."/>
            <person name="Kuo A."/>
            <person name="Mondo S."/>
            <person name="Pangilinan J."/>
            <person name="Riley R."/>
            <person name="Labutti K."/>
            <person name="Andreopoulos B."/>
            <person name="Lipzen A."/>
            <person name="Chen C."/>
            <person name="Yanf M."/>
            <person name="Daum C."/>
            <person name="Ng V."/>
            <person name="Clum A."/>
            <person name="Ohm R."/>
            <person name="Martin F."/>
            <person name="Silar P."/>
            <person name="Natvig D."/>
            <person name="Lalanne C."/>
            <person name="Gautier V."/>
            <person name="Ament-Velasquez S.L."/>
            <person name="Kruys A."/>
            <person name="Hutchinson M.I."/>
            <person name="Powell A.J."/>
            <person name="Barry K."/>
            <person name="Miller A.N."/>
            <person name="Grigoriev I.V."/>
            <person name="Debuchy R."/>
            <person name="Gladieux P."/>
            <person name="Thoren M.H."/>
            <person name="Johannesson H."/>
        </authorList>
    </citation>
    <scope>NUCLEOTIDE SEQUENCE</scope>
    <source>
        <strain evidence="2">CBS 532.94</strain>
    </source>
</reference>
<feature type="compositionally biased region" description="Polar residues" evidence="1">
    <location>
        <begin position="184"/>
        <end position="194"/>
    </location>
</feature>
<dbReference type="CDD" id="cd00024">
    <property type="entry name" value="CD_CSD"/>
    <property type="match status" value="1"/>
</dbReference>
<dbReference type="AlphaFoldDB" id="A0AAN7C2N6"/>
<feature type="region of interest" description="Disordered" evidence="1">
    <location>
        <begin position="216"/>
        <end position="330"/>
    </location>
</feature>
<keyword evidence="3" id="KW-1185">Reference proteome</keyword>
<feature type="region of interest" description="Disordered" evidence="1">
    <location>
        <begin position="156"/>
        <end position="198"/>
    </location>
</feature>
<comment type="caution">
    <text evidence="2">The sequence shown here is derived from an EMBL/GenBank/DDBJ whole genome shotgun (WGS) entry which is preliminary data.</text>
</comment>
<sequence length="621" mass="67621">MATVCLDHPAFANPSVSVRNTDPSAATSEAPLHPPPLQEARYLPHSDSRHTFPVCRVPHDGRPNITVPPLVDKNVDAPPGVSAEDTKKSSATGTLGLDRKFASTQQHEARNPNSLHAKDTSGSASYAGSEPGQALPSDSTVYDKAWSVRAVPGRVPASPAGNVAQGHGLGLRPDPRPSTEACGMTSNRDGTLSLPNDEWDRRYPYSVEAIRRRLQASRARESAHKAAKLHQSNISRNPSSSCGPETQQGADSSCFSQHNDHYGGSNRTSDPKHCHPPLPDHRREQNEKGSVVPPQGQECQTSIRRLSDNESENEWGCNLPNAEPPIPLSASQDRANLQHNIDRRRHCGIDGEDSGPIENGATEQARDDAATQLPRKRRRMSPSTPTTHETASRPQTRLHCAGLQPPRAQPSKHRRSQRGLFIPPSSGTSTSKDETKAPVANVEEWPLDGAVLRRVIVKGVTTFQLQFQWDAPANREQKQRTPGIPRRKSAAERTSSTGRIHPSRVVPMAVVQDNYFEVEDILDSRQRGKQIEYLVSGRDCPHQVNENLGLNLGGGMANVRGPHGPECFSWGVLAWYAADMVILGVLRPLRGGLGRVPAEAQQSKAVNQSRGSRLSLCTMPS</sequence>
<name>A0AAN7C2N6_9PEZI</name>
<feature type="region of interest" description="Disordered" evidence="1">
    <location>
        <begin position="346"/>
        <end position="440"/>
    </location>
</feature>
<feature type="compositionally biased region" description="Basic and acidic residues" evidence="1">
    <location>
        <begin position="269"/>
        <end position="287"/>
    </location>
</feature>